<gene>
    <name evidence="1" type="ORF">F511_44146</name>
</gene>
<dbReference type="EMBL" id="KV014327">
    <property type="protein sequence ID" value="KZV22643.1"/>
    <property type="molecule type" value="Genomic_DNA"/>
</dbReference>
<proteinExistence type="predicted"/>
<evidence type="ECO:0000313" key="1">
    <source>
        <dbReference type="EMBL" id="KZV22643.1"/>
    </source>
</evidence>
<keyword evidence="2" id="KW-1185">Reference proteome</keyword>
<accession>A0A2Z7ALR1</accession>
<organism evidence="1 2">
    <name type="scientific">Dorcoceras hygrometricum</name>
    <dbReference type="NCBI Taxonomy" id="472368"/>
    <lineage>
        <taxon>Eukaryota</taxon>
        <taxon>Viridiplantae</taxon>
        <taxon>Streptophyta</taxon>
        <taxon>Embryophyta</taxon>
        <taxon>Tracheophyta</taxon>
        <taxon>Spermatophyta</taxon>
        <taxon>Magnoliopsida</taxon>
        <taxon>eudicotyledons</taxon>
        <taxon>Gunneridae</taxon>
        <taxon>Pentapetalae</taxon>
        <taxon>asterids</taxon>
        <taxon>lamiids</taxon>
        <taxon>Lamiales</taxon>
        <taxon>Gesneriaceae</taxon>
        <taxon>Didymocarpoideae</taxon>
        <taxon>Trichosporeae</taxon>
        <taxon>Loxocarpinae</taxon>
        <taxon>Dorcoceras</taxon>
    </lineage>
</organism>
<reference evidence="1 2" key="1">
    <citation type="journal article" date="2015" name="Proc. Natl. Acad. Sci. U.S.A.">
        <title>The resurrection genome of Boea hygrometrica: A blueprint for survival of dehydration.</title>
        <authorList>
            <person name="Xiao L."/>
            <person name="Yang G."/>
            <person name="Zhang L."/>
            <person name="Yang X."/>
            <person name="Zhao S."/>
            <person name="Ji Z."/>
            <person name="Zhou Q."/>
            <person name="Hu M."/>
            <person name="Wang Y."/>
            <person name="Chen M."/>
            <person name="Xu Y."/>
            <person name="Jin H."/>
            <person name="Xiao X."/>
            <person name="Hu G."/>
            <person name="Bao F."/>
            <person name="Hu Y."/>
            <person name="Wan P."/>
            <person name="Li L."/>
            <person name="Deng X."/>
            <person name="Kuang T."/>
            <person name="Xiang C."/>
            <person name="Zhu J.K."/>
            <person name="Oliver M.J."/>
            <person name="He Y."/>
        </authorList>
    </citation>
    <scope>NUCLEOTIDE SEQUENCE [LARGE SCALE GENOMIC DNA]</scope>
    <source>
        <strain evidence="2">cv. XS01</strain>
    </source>
</reference>
<protein>
    <submittedName>
        <fullName evidence="1">Uncharacterized protein</fullName>
    </submittedName>
</protein>
<name>A0A2Z7ALR1_9LAMI</name>
<dbReference type="AlphaFoldDB" id="A0A2Z7ALR1"/>
<sequence length="54" mass="6428">MYDASLPLYQLQQMPQALKPKYARMWLLRGDVNLAQEIELRHGFLFRFLVDTSD</sequence>
<dbReference type="Proteomes" id="UP000250235">
    <property type="component" value="Unassembled WGS sequence"/>
</dbReference>
<evidence type="ECO:0000313" key="2">
    <source>
        <dbReference type="Proteomes" id="UP000250235"/>
    </source>
</evidence>